<reference evidence="1 2" key="1">
    <citation type="journal article" date="2018" name="Front. Plant Sci.">
        <title>Red Clover (Trifolium pratense) and Zigzag Clover (T. medium) - A Picture of Genomic Similarities and Differences.</title>
        <authorList>
            <person name="Dluhosova J."/>
            <person name="Istvanek J."/>
            <person name="Nedelnik J."/>
            <person name="Repkova J."/>
        </authorList>
    </citation>
    <scope>NUCLEOTIDE SEQUENCE [LARGE SCALE GENOMIC DNA]</scope>
    <source>
        <strain evidence="2">cv. 10/8</strain>
        <tissue evidence="1">Leaf</tissue>
    </source>
</reference>
<keyword evidence="2" id="KW-1185">Reference proteome</keyword>
<protein>
    <submittedName>
        <fullName evidence="1">Uncharacterized protein</fullName>
    </submittedName>
</protein>
<comment type="caution">
    <text evidence="1">The sequence shown here is derived from an EMBL/GenBank/DDBJ whole genome shotgun (WGS) entry which is preliminary data.</text>
</comment>
<dbReference type="EMBL" id="LXQA010137150">
    <property type="protein sequence ID" value="MCI23649.1"/>
    <property type="molecule type" value="Genomic_DNA"/>
</dbReference>
<sequence>MLGSNQALSACLNCSSSCFTGSGEFTCNLALFSRDAAIGIVTRNLFTVDVDLLTGGDGVLPFRELTSFSSVRRDIFGMDSLSINAEGNLDLLCLPEEQLLA</sequence>
<dbReference type="Proteomes" id="UP000265520">
    <property type="component" value="Unassembled WGS sequence"/>
</dbReference>
<evidence type="ECO:0000313" key="2">
    <source>
        <dbReference type="Proteomes" id="UP000265520"/>
    </source>
</evidence>
<dbReference type="AlphaFoldDB" id="A0A392QI70"/>
<organism evidence="1 2">
    <name type="scientific">Trifolium medium</name>
    <dbReference type="NCBI Taxonomy" id="97028"/>
    <lineage>
        <taxon>Eukaryota</taxon>
        <taxon>Viridiplantae</taxon>
        <taxon>Streptophyta</taxon>
        <taxon>Embryophyta</taxon>
        <taxon>Tracheophyta</taxon>
        <taxon>Spermatophyta</taxon>
        <taxon>Magnoliopsida</taxon>
        <taxon>eudicotyledons</taxon>
        <taxon>Gunneridae</taxon>
        <taxon>Pentapetalae</taxon>
        <taxon>rosids</taxon>
        <taxon>fabids</taxon>
        <taxon>Fabales</taxon>
        <taxon>Fabaceae</taxon>
        <taxon>Papilionoideae</taxon>
        <taxon>50 kb inversion clade</taxon>
        <taxon>NPAAA clade</taxon>
        <taxon>Hologalegina</taxon>
        <taxon>IRL clade</taxon>
        <taxon>Trifolieae</taxon>
        <taxon>Trifolium</taxon>
    </lineage>
</organism>
<proteinExistence type="predicted"/>
<name>A0A392QI70_9FABA</name>
<accession>A0A392QI70</accession>
<evidence type="ECO:0000313" key="1">
    <source>
        <dbReference type="EMBL" id="MCI23649.1"/>
    </source>
</evidence>